<dbReference type="GO" id="GO:0032153">
    <property type="term" value="C:cell division site"/>
    <property type="evidence" value="ECO:0007669"/>
    <property type="project" value="TreeGrafter"/>
</dbReference>
<dbReference type="GO" id="GO:0043093">
    <property type="term" value="P:FtsZ-dependent cytokinesis"/>
    <property type="evidence" value="ECO:0007669"/>
    <property type="project" value="UniProtKB-UniRule"/>
</dbReference>
<dbReference type="InterPro" id="IPR027462">
    <property type="entry name" value="ZapD_C"/>
</dbReference>
<dbReference type="HAMAP" id="MF_01092">
    <property type="entry name" value="ZapD"/>
    <property type="match status" value="1"/>
</dbReference>
<dbReference type="RefSeq" id="WP_120353389.1">
    <property type="nucleotide sequence ID" value="NZ_RAQO01000003.1"/>
</dbReference>
<keyword evidence="3 5" id="KW-0717">Septation</keyword>
<protein>
    <recommendedName>
        <fullName evidence="5">Cell division protein ZapD</fullName>
    </recommendedName>
    <alternativeName>
        <fullName evidence="5">Z ring-associated protein D</fullName>
    </alternativeName>
</protein>
<keyword evidence="1 5" id="KW-0963">Cytoplasm</keyword>
<dbReference type="EMBL" id="RAQO01000003">
    <property type="protein sequence ID" value="RKF20861.1"/>
    <property type="molecule type" value="Genomic_DNA"/>
</dbReference>
<keyword evidence="2 5" id="KW-0132">Cell division</keyword>
<dbReference type="GO" id="GO:0000917">
    <property type="term" value="P:division septum assembly"/>
    <property type="evidence" value="ECO:0007669"/>
    <property type="project" value="UniProtKB-KW"/>
</dbReference>
<dbReference type="PANTHER" id="PTHR39455">
    <property type="entry name" value="CELL DIVISION PROTEIN ZAPD"/>
    <property type="match status" value="1"/>
</dbReference>
<dbReference type="Gene3D" id="2.60.440.10">
    <property type="entry name" value="YacF-like domains"/>
    <property type="match status" value="1"/>
</dbReference>
<evidence type="ECO:0000256" key="1">
    <source>
        <dbReference type="ARBA" id="ARBA00022490"/>
    </source>
</evidence>
<dbReference type="PANTHER" id="PTHR39455:SF1">
    <property type="entry name" value="CELL DIVISION PROTEIN ZAPD"/>
    <property type="match status" value="1"/>
</dbReference>
<keyword evidence="4 5" id="KW-0131">Cell cycle</keyword>
<dbReference type="Pfam" id="PF07072">
    <property type="entry name" value="ZapD"/>
    <property type="match status" value="1"/>
</dbReference>
<dbReference type="AlphaFoldDB" id="A0A420EJG2"/>
<evidence type="ECO:0000256" key="5">
    <source>
        <dbReference type="HAMAP-Rule" id="MF_01092"/>
    </source>
</evidence>
<reference evidence="6 7" key="1">
    <citation type="submission" date="2018-09" db="EMBL/GenBank/DDBJ databases">
        <authorList>
            <person name="Wang Z."/>
        </authorList>
    </citation>
    <scope>NUCLEOTIDE SEQUENCE [LARGE SCALE GENOMIC DNA]</scope>
    <source>
        <strain evidence="6 7">ALS 81</strain>
    </source>
</reference>
<evidence type="ECO:0000256" key="2">
    <source>
        <dbReference type="ARBA" id="ARBA00022618"/>
    </source>
</evidence>
<keyword evidence="7" id="KW-1185">Reference proteome</keyword>
<dbReference type="SUPFAM" id="SSF160950">
    <property type="entry name" value="YacF-like"/>
    <property type="match status" value="1"/>
</dbReference>
<dbReference type="Gene3D" id="1.10.3900.10">
    <property type="entry name" value="YacF-like"/>
    <property type="match status" value="1"/>
</dbReference>
<evidence type="ECO:0000313" key="7">
    <source>
        <dbReference type="Proteomes" id="UP000286482"/>
    </source>
</evidence>
<comment type="subunit">
    <text evidence="5">Interacts with FtsZ.</text>
</comment>
<comment type="function">
    <text evidence="5">Cell division factor that enhances FtsZ-ring assembly. Directly interacts with FtsZ and promotes bundling of FtsZ protofilaments, with a reduction in FtsZ GTPase activity.</text>
</comment>
<dbReference type="Proteomes" id="UP000286482">
    <property type="component" value="Unassembled WGS sequence"/>
</dbReference>
<dbReference type="OrthoDB" id="5294622at2"/>
<sequence>MSVTVFEHPLNEKVRNYLRLESHFRLIRDTKLLDSHSQQHVFFRSYFELIELLERSDWRGDLVKDLERQKKQLHSWKAHAQVDTQTIDQLLAQINRHLAYLAKPHRFDMLKEDRLLSSVKQRISLPGGCFAFDVPQLHHWLHQERAYRDYQISQWLEPLYEVEHAIELLLGLARQQKHPVQILALKGFYQGSVDDAELLQISIDSNLCAYPTVSGHKHRYAIKFVATEPLQQEDIACSIACCKIA</sequence>
<comment type="subcellular location">
    <subcellularLocation>
        <location evidence="5">Cytoplasm</location>
    </subcellularLocation>
    <text evidence="5">Localizes to mid-cell in an FtsZ-dependent manner.</text>
</comment>
<evidence type="ECO:0000256" key="4">
    <source>
        <dbReference type="ARBA" id="ARBA00023306"/>
    </source>
</evidence>
<organism evidence="6 7">
    <name type="scientific">Alginatibacterium sediminis</name>
    <dbReference type="NCBI Taxonomy" id="2164068"/>
    <lineage>
        <taxon>Bacteria</taxon>
        <taxon>Pseudomonadati</taxon>
        <taxon>Pseudomonadota</taxon>
        <taxon>Gammaproteobacteria</taxon>
        <taxon>Alteromonadales</taxon>
        <taxon>Alteromonadaceae</taxon>
        <taxon>Alginatibacterium</taxon>
    </lineage>
</organism>
<evidence type="ECO:0000313" key="6">
    <source>
        <dbReference type="EMBL" id="RKF20861.1"/>
    </source>
</evidence>
<gene>
    <name evidence="5 6" type="primary">zapD</name>
    <name evidence="6" type="ORF">DBZ36_02665</name>
</gene>
<proteinExistence type="inferred from homology"/>
<accession>A0A420EJG2</accession>
<dbReference type="GO" id="GO:0005737">
    <property type="term" value="C:cytoplasm"/>
    <property type="evidence" value="ECO:0007669"/>
    <property type="project" value="UniProtKB-SubCell"/>
</dbReference>
<comment type="caution">
    <text evidence="6">The sequence shown here is derived from an EMBL/GenBank/DDBJ whole genome shotgun (WGS) entry which is preliminary data.</text>
</comment>
<comment type="similarity">
    <text evidence="5">Belongs to the ZapD family.</text>
</comment>
<evidence type="ECO:0000256" key="3">
    <source>
        <dbReference type="ARBA" id="ARBA00023210"/>
    </source>
</evidence>
<name>A0A420EJG2_9ALTE</name>
<dbReference type="NCBIfam" id="NF003655">
    <property type="entry name" value="PRK05287.1-3"/>
    <property type="match status" value="1"/>
</dbReference>
<dbReference type="InterPro" id="IPR036268">
    <property type="entry name" value="ZapD_sf"/>
</dbReference>
<dbReference type="InterPro" id="IPR009777">
    <property type="entry name" value="ZapD"/>
</dbReference>